<protein>
    <submittedName>
        <fullName evidence="11">OR83A protein</fullName>
    </submittedName>
</protein>
<keyword evidence="7 10" id="KW-0472">Membrane</keyword>
<evidence type="ECO:0000313" key="12">
    <source>
        <dbReference type="Proteomes" id="UP001607303"/>
    </source>
</evidence>
<feature type="transmembrane region" description="Helical" evidence="10">
    <location>
        <begin position="252"/>
        <end position="274"/>
    </location>
</feature>
<keyword evidence="3" id="KW-0716">Sensory transduction</keyword>
<dbReference type="Pfam" id="PF02949">
    <property type="entry name" value="7tm_6"/>
    <property type="match status" value="6"/>
</dbReference>
<gene>
    <name evidence="11" type="ORF">V1477_015523</name>
</gene>
<keyword evidence="9" id="KW-0807">Transducer</keyword>
<feature type="transmembrane region" description="Helical" evidence="10">
    <location>
        <begin position="699"/>
        <end position="717"/>
    </location>
</feature>
<keyword evidence="8" id="KW-0675">Receptor</keyword>
<feature type="transmembrane region" description="Helical" evidence="10">
    <location>
        <begin position="1465"/>
        <end position="1486"/>
    </location>
</feature>
<dbReference type="PANTHER" id="PTHR21137:SF35">
    <property type="entry name" value="ODORANT RECEPTOR 19A-RELATED"/>
    <property type="match status" value="1"/>
</dbReference>
<feature type="transmembrane region" description="Helical" evidence="10">
    <location>
        <begin position="949"/>
        <end position="980"/>
    </location>
</feature>
<feature type="transmembrane region" description="Helical" evidence="10">
    <location>
        <begin position="67"/>
        <end position="89"/>
    </location>
</feature>
<feature type="transmembrane region" description="Helical" evidence="10">
    <location>
        <begin position="34"/>
        <end position="55"/>
    </location>
</feature>
<feature type="transmembrane region" description="Helical" evidence="10">
    <location>
        <begin position="1677"/>
        <end position="1699"/>
    </location>
</feature>
<evidence type="ECO:0000256" key="6">
    <source>
        <dbReference type="ARBA" id="ARBA00022989"/>
    </source>
</evidence>
<dbReference type="InterPro" id="IPR004117">
    <property type="entry name" value="7tm6_olfct_rcpt"/>
</dbReference>
<reference evidence="11 12" key="1">
    <citation type="journal article" date="2024" name="Ann. Entomol. Soc. Am.">
        <title>Genomic analyses of the southern and eastern yellowjacket wasps (Hymenoptera: Vespidae) reveal evolutionary signatures of social life.</title>
        <authorList>
            <person name="Catto M.A."/>
            <person name="Caine P.B."/>
            <person name="Orr S.E."/>
            <person name="Hunt B.G."/>
            <person name="Goodisman M.A.D."/>
        </authorList>
    </citation>
    <scope>NUCLEOTIDE SEQUENCE [LARGE SCALE GENOMIC DNA]</scope>
    <source>
        <strain evidence="11">232</strain>
        <tissue evidence="11">Head and thorax</tissue>
    </source>
</reference>
<dbReference type="GO" id="GO:0007608">
    <property type="term" value="P:sensory perception of smell"/>
    <property type="evidence" value="ECO:0007669"/>
    <property type="project" value="UniProtKB-KW"/>
</dbReference>
<feature type="transmembrane region" description="Helical" evidence="10">
    <location>
        <begin position="591"/>
        <end position="613"/>
    </location>
</feature>
<evidence type="ECO:0000256" key="2">
    <source>
        <dbReference type="ARBA" id="ARBA00022475"/>
    </source>
</evidence>
<dbReference type="Proteomes" id="UP001607303">
    <property type="component" value="Unassembled WGS sequence"/>
</dbReference>
<evidence type="ECO:0000256" key="1">
    <source>
        <dbReference type="ARBA" id="ARBA00004651"/>
    </source>
</evidence>
<feature type="transmembrane region" description="Helical" evidence="10">
    <location>
        <begin position="661"/>
        <end position="687"/>
    </location>
</feature>
<evidence type="ECO:0000256" key="8">
    <source>
        <dbReference type="ARBA" id="ARBA00023170"/>
    </source>
</evidence>
<comment type="subcellular location">
    <subcellularLocation>
        <location evidence="1">Cell membrane</location>
        <topology evidence="1">Multi-pass membrane protein</topology>
    </subcellularLocation>
</comment>
<feature type="transmembrane region" description="Helical" evidence="10">
    <location>
        <begin position="1736"/>
        <end position="1760"/>
    </location>
</feature>
<feature type="transmembrane region" description="Helical" evidence="10">
    <location>
        <begin position="1420"/>
        <end position="1445"/>
    </location>
</feature>
<feature type="transmembrane region" description="Helical" evidence="10">
    <location>
        <begin position="539"/>
        <end position="557"/>
    </location>
</feature>
<evidence type="ECO:0000256" key="4">
    <source>
        <dbReference type="ARBA" id="ARBA00022692"/>
    </source>
</evidence>
<evidence type="ECO:0000256" key="9">
    <source>
        <dbReference type="ARBA" id="ARBA00023224"/>
    </source>
</evidence>
<dbReference type="GO" id="GO:0007165">
    <property type="term" value="P:signal transduction"/>
    <property type="evidence" value="ECO:0007669"/>
    <property type="project" value="UniProtKB-KW"/>
</dbReference>
<feature type="transmembrane region" description="Helical" evidence="10">
    <location>
        <begin position="1624"/>
        <end position="1643"/>
    </location>
</feature>
<evidence type="ECO:0000256" key="5">
    <source>
        <dbReference type="ARBA" id="ARBA00022725"/>
    </source>
</evidence>
<comment type="caution">
    <text evidence="11">The sequence shown here is derived from an EMBL/GenBank/DDBJ whole genome shotgun (WGS) entry which is preliminary data.</text>
</comment>
<sequence length="1895" mass="218717">MDMMTEKTMNSPISKLIELGLYFIGLWPKYTYSIIHRILWIVILGIVLILEYRYILLHIATDDLADLMDCFSITVSNSLLFIKLIILWFKQRTFDEIIDMMNEDWLECNTIGRNVDLMSRKVFVAQKFSKISTIIYGGGVIMFLIPVIFAEERIFVLKMEFPFDATVSPFYELINVIQFFQEVTFASTSGMLNGVIMTMILHTGGQIEIMCQTIEEFMNKIDNEHACYLNILKKLIIKHDRIILFAGYIEDLFTYIALLQFFSNTMAICFSGFVIMTSFDMEEGSAILAKTVPYYTVVNVEAFILCFAGEYLSSKSTIIGRKAYDTNWYELKPNESRYILFLILRAQKKLTITVGKFLDLSLESFASILKASASYASISNRQKQRLWLEKNSKEGLNLRIYPNSVIKPVRYTLYFIGLWPDYNYAILHRILWVVALGSILIFQYRYIVMHILIDDLAELMDCFSITVSNSLLLIKLFILWNHQGTLRDLLLMMNDDWSKTTTPTTSTTTSTTTTSNKFPIKYYNIMIDKIKSLQRFTKLCFFGYSFSAIMFIFPVILSDDRILVLKMELPFDPFLSPIYETVCIVQLIEEIAFAATSGMLNAVIVTMILHVGGQIDVMCQEIKDMFDQFQKDETSRLKTLKYLIIKHDRIILFSNYIEDMFTYIALLQFFSNTMAICFSGFVIMISMDTDEASAILGKTVPYYVIINIEAFILCYIGEYLSSKSLTIAVAAYNFQWYELNSKENRYILLLILRGQKKLTITVGKFLDLSLESFASILKASASYGSVLHAIPINQLVEFSLRLIGLWPGYSYVIVHRFLWVITMCLILFFQYWYIVIHLTSGDLPDLMDCLSITMSNSVFFIKLIILWMKNRIFDDILKMMNDDWLDSIDKKENHETMSNRVQLSQRYSRFFVSSYSIGLIFFSSFALFTQEKQLILKMELPFDITKSPIYELVNIVIFLQEFMATSMSSMLSALLVTLILHVDGQVEIICHQLSDISSLIQKGKSCSKILKLSIYKHQRIINFTDNIENIFTYIALIQFLSNTLVICSLGFLIITSLDSEQRNVILAKTIPYYVLANLEAFALCYAGEYLSSKSTDIERAAYHSNWYELDPSESRFLLLLMIRSQKRFVITAGKFMDLSLEVFASMLKASGSYVSVLYAIIKVFEASKIEEIKYSMLPGSPINRLLEFSLRFIGLWPGYSYAIIHRILWIFAMSSTLIFQFWYLIANFRSGDLPGLMDCLSITISNYLLFIKLIILWIKHRVFNEILKMMTYDWRKCLIEKENVETMTKKVILSRRYSNFFVGSYSLGVIFFLSFALFAKEKQLILKMKLPFDVMKSPIYELINFVQFFEEFIAASTSGMMNALLVTLMLHVDGQVEIICKKFSEISRMAENHLSCKKIFESLIKCHQRVITFAENIENIFSYIALMQFLSNTLVIGLLGFLIVTKYSVIKSLDSEQRSVILARTIPYYILVNLEAFVLCFAGEFIRSKSIAIEKAAYECNWYELDPKESKSLLLLIIRSQKRFKITAGKFMELSLERFARMLNASASYVSVLYANKMLTSTIGPAVQLGLRCVGVWPNSMMIFPRIFWIVTVSFIQTFQFRYLLAHSGFMELMRIMDSVSLTLAYTITILKLFAFWINYNIFHDILEMMENDWEKSTKIECDHSTMTSKIILAHRYSNLIISVYCISAFFYATGTFVIGDNNYDEGEERELLLKMILPFNSNKSPIYEIVIITQFFHQLLTTAVAAVLSSLIVALILHLGGQVDILCEMLLRISGKDIEGNLSLAILKNAIAKHQRIILFSDNIESLFTYFSLMQFMSNILIICCLGFMIVTGKLIGDVAYESLWYDLKPNESRLLLLIILRSQKKLTITAGKIMELSLERFTGIQNNRTILEE</sequence>
<feature type="transmembrane region" description="Helical" evidence="10">
    <location>
        <begin position="131"/>
        <end position="150"/>
    </location>
</feature>
<feature type="transmembrane region" description="Helical" evidence="10">
    <location>
        <begin position="465"/>
        <end position="482"/>
    </location>
</feature>
<organism evidence="11 12">
    <name type="scientific">Vespula maculifrons</name>
    <name type="common">Eastern yellow jacket</name>
    <name type="synonym">Wasp</name>
    <dbReference type="NCBI Taxonomy" id="7453"/>
    <lineage>
        <taxon>Eukaryota</taxon>
        <taxon>Metazoa</taxon>
        <taxon>Ecdysozoa</taxon>
        <taxon>Arthropoda</taxon>
        <taxon>Hexapoda</taxon>
        <taxon>Insecta</taxon>
        <taxon>Pterygota</taxon>
        <taxon>Neoptera</taxon>
        <taxon>Endopterygota</taxon>
        <taxon>Hymenoptera</taxon>
        <taxon>Apocrita</taxon>
        <taxon>Aculeata</taxon>
        <taxon>Vespoidea</taxon>
        <taxon>Vespidae</taxon>
        <taxon>Vespinae</taxon>
        <taxon>Vespula</taxon>
    </lineage>
</organism>
<accession>A0ABD2BGC4</accession>
<feature type="transmembrane region" description="Helical" evidence="10">
    <location>
        <begin position="910"/>
        <end position="929"/>
    </location>
</feature>
<feature type="transmembrane region" description="Helical" evidence="10">
    <location>
        <begin position="1817"/>
        <end position="1837"/>
    </location>
</feature>
<feature type="transmembrane region" description="Helical" evidence="10">
    <location>
        <begin position="1237"/>
        <end position="1258"/>
    </location>
</feature>
<keyword evidence="6 10" id="KW-1133">Transmembrane helix</keyword>
<evidence type="ECO:0000256" key="7">
    <source>
        <dbReference type="ARBA" id="ARBA00023136"/>
    </source>
</evidence>
<feature type="transmembrane region" description="Helical" evidence="10">
    <location>
        <begin position="1030"/>
        <end position="1054"/>
    </location>
</feature>
<keyword evidence="2" id="KW-1003">Cell membrane</keyword>
<evidence type="ECO:0000256" key="3">
    <source>
        <dbReference type="ARBA" id="ARBA00022606"/>
    </source>
</evidence>
<feature type="transmembrane region" description="Helical" evidence="10">
    <location>
        <begin position="1587"/>
        <end position="1604"/>
    </location>
</feature>
<feature type="transmembrane region" description="Helical" evidence="10">
    <location>
        <begin position="817"/>
        <end position="838"/>
    </location>
</feature>
<dbReference type="PANTHER" id="PTHR21137">
    <property type="entry name" value="ODORANT RECEPTOR"/>
    <property type="match status" value="1"/>
</dbReference>
<feature type="transmembrane region" description="Helical" evidence="10">
    <location>
        <begin position="850"/>
        <end position="868"/>
    </location>
</feature>
<evidence type="ECO:0000313" key="11">
    <source>
        <dbReference type="EMBL" id="KAL2731700.1"/>
    </source>
</evidence>
<feature type="transmembrane region" description="Helical" evidence="10">
    <location>
        <begin position="1297"/>
        <end position="1319"/>
    </location>
</feature>
<dbReference type="EMBL" id="JAYRBN010000076">
    <property type="protein sequence ID" value="KAL2731700.1"/>
    <property type="molecule type" value="Genomic_DNA"/>
</dbReference>
<evidence type="ECO:0000256" key="10">
    <source>
        <dbReference type="SAM" id="Phobius"/>
    </source>
</evidence>
<keyword evidence="5" id="KW-0552">Olfaction</keyword>
<feature type="transmembrane region" description="Helical" evidence="10">
    <location>
        <begin position="430"/>
        <end position="453"/>
    </location>
</feature>
<dbReference type="GO" id="GO:0005886">
    <property type="term" value="C:plasma membrane"/>
    <property type="evidence" value="ECO:0007669"/>
    <property type="project" value="UniProtKB-SubCell"/>
</dbReference>
<keyword evidence="4 10" id="KW-0812">Transmembrane</keyword>
<feature type="transmembrane region" description="Helical" evidence="10">
    <location>
        <begin position="294"/>
        <end position="312"/>
    </location>
</feature>
<feature type="transmembrane region" description="Helical" evidence="10">
    <location>
        <begin position="1207"/>
        <end position="1225"/>
    </location>
</feature>
<name>A0ABD2BGC4_VESMC</name>
<proteinExistence type="predicted"/>
<keyword evidence="12" id="KW-1185">Reference proteome</keyword>